<comment type="subcellular location">
    <subcellularLocation>
        <location evidence="1">Cell outer membrane</location>
    </subcellularLocation>
</comment>
<keyword evidence="2 4" id="KW-0472">Membrane</keyword>
<protein>
    <submittedName>
        <fullName evidence="6">OmpA family protein</fullName>
    </submittedName>
</protein>
<dbReference type="PROSITE" id="PS51123">
    <property type="entry name" value="OMPA_2"/>
    <property type="match status" value="1"/>
</dbReference>
<reference evidence="6 7" key="2">
    <citation type="submission" date="2019-01" db="EMBL/GenBank/DDBJ databases">
        <authorList>
            <person name="Li Y."/>
        </authorList>
    </citation>
    <scope>NUCLEOTIDE SEQUENCE [LARGE SCALE GENOMIC DNA]</scope>
    <source>
        <strain evidence="6 7">2D-5</strain>
    </source>
</reference>
<dbReference type="SUPFAM" id="SSF103088">
    <property type="entry name" value="OmpA-like"/>
    <property type="match status" value="1"/>
</dbReference>
<evidence type="ECO:0000256" key="3">
    <source>
        <dbReference type="ARBA" id="ARBA00023237"/>
    </source>
</evidence>
<dbReference type="Gene3D" id="3.30.1330.60">
    <property type="entry name" value="OmpA-like domain"/>
    <property type="match status" value="1"/>
</dbReference>
<dbReference type="EMBL" id="SAUW01000010">
    <property type="protein sequence ID" value="RWR11721.1"/>
    <property type="molecule type" value="Genomic_DNA"/>
</dbReference>
<evidence type="ECO:0000256" key="2">
    <source>
        <dbReference type="ARBA" id="ARBA00023136"/>
    </source>
</evidence>
<dbReference type="InterPro" id="IPR006664">
    <property type="entry name" value="OMP_bac"/>
</dbReference>
<name>A0A443IUG3_9RHOB</name>
<dbReference type="PANTHER" id="PTHR30329">
    <property type="entry name" value="STATOR ELEMENT OF FLAGELLAR MOTOR COMPLEX"/>
    <property type="match status" value="1"/>
</dbReference>
<evidence type="ECO:0000313" key="6">
    <source>
        <dbReference type="EMBL" id="RWR11721.1"/>
    </source>
</evidence>
<dbReference type="InterPro" id="IPR006665">
    <property type="entry name" value="OmpA-like"/>
</dbReference>
<dbReference type="RefSeq" id="WP_128269781.1">
    <property type="nucleotide sequence ID" value="NZ_SAUW01000010.1"/>
</dbReference>
<dbReference type="PRINTS" id="PR01021">
    <property type="entry name" value="OMPADOMAIN"/>
</dbReference>
<accession>A0A443IUG3</accession>
<reference evidence="6 7" key="1">
    <citation type="submission" date="2019-01" db="EMBL/GenBank/DDBJ databases">
        <title>Sinorhodobacter populi sp. nov. isolated from the symptomatic bark tissue of Populus euramericana canker.</title>
        <authorList>
            <person name="Xu G."/>
        </authorList>
    </citation>
    <scope>NUCLEOTIDE SEQUENCE [LARGE SCALE GENOMIC DNA]</scope>
    <source>
        <strain evidence="6 7">2D-5</strain>
    </source>
</reference>
<dbReference type="InterPro" id="IPR036737">
    <property type="entry name" value="OmpA-like_sf"/>
</dbReference>
<organism evidence="6 7">
    <name type="scientific">Paenirhodobacter populi</name>
    <dbReference type="NCBI Taxonomy" id="2306993"/>
    <lineage>
        <taxon>Bacteria</taxon>
        <taxon>Pseudomonadati</taxon>
        <taxon>Pseudomonadota</taxon>
        <taxon>Alphaproteobacteria</taxon>
        <taxon>Rhodobacterales</taxon>
        <taxon>Rhodobacter group</taxon>
        <taxon>Paenirhodobacter</taxon>
    </lineage>
</organism>
<gene>
    <name evidence="6" type="ORF">D2T33_10790</name>
</gene>
<keyword evidence="7" id="KW-1185">Reference proteome</keyword>
<keyword evidence="3" id="KW-0998">Cell outer membrane</keyword>
<evidence type="ECO:0000256" key="1">
    <source>
        <dbReference type="ARBA" id="ARBA00004442"/>
    </source>
</evidence>
<sequence>MTLTKTSRWLALALLLSGCGTGEVGSDPEISSFGTSITENTQLMTGERDFAISLTQKFASEAPNTVHFAFNSSALDGLAQQALLRQAAWIRNYPQVRFRVYGHTDLVGSAAYNKALGMRRAQAVVAFLTAQGVSRAQIDAVVSEGKTQPLVFTQAPNAQNRRTVTEVIGMLRRAPAQLDGKYAQRVYQGYLDSAAPEPMNTVANQSSAGIAISPGN</sequence>
<dbReference type="Proteomes" id="UP000285710">
    <property type="component" value="Unassembled WGS sequence"/>
</dbReference>
<dbReference type="GO" id="GO:0009279">
    <property type="term" value="C:cell outer membrane"/>
    <property type="evidence" value="ECO:0007669"/>
    <property type="project" value="UniProtKB-SubCell"/>
</dbReference>
<evidence type="ECO:0000256" key="4">
    <source>
        <dbReference type="PROSITE-ProRule" id="PRU00473"/>
    </source>
</evidence>
<dbReference type="PANTHER" id="PTHR30329:SF21">
    <property type="entry name" value="LIPOPROTEIN YIAD-RELATED"/>
    <property type="match status" value="1"/>
</dbReference>
<feature type="domain" description="OmpA-like" evidence="5">
    <location>
        <begin position="55"/>
        <end position="171"/>
    </location>
</feature>
<dbReference type="PROSITE" id="PS51257">
    <property type="entry name" value="PROKAR_LIPOPROTEIN"/>
    <property type="match status" value="1"/>
</dbReference>
<comment type="caution">
    <text evidence="6">The sequence shown here is derived from an EMBL/GenBank/DDBJ whole genome shotgun (WGS) entry which is preliminary data.</text>
</comment>
<dbReference type="InterPro" id="IPR050330">
    <property type="entry name" value="Bact_OuterMem_StrucFunc"/>
</dbReference>
<dbReference type="AlphaFoldDB" id="A0A443IUG3"/>
<proteinExistence type="predicted"/>
<evidence type="ECO:0000313" key="7">
    <source>
        <dbReference type="Proteomes" id="UP000285710"/>
    </source>
</evidence>
<evidence type="ECO:0000259" key="5">
    <source>
        <dbReference type="PROSITE" id="PS51123"/>
    </source>
</evidence>
<dbReference type="Pfam" id="PF00691">
    <property type="entry name" value="OmpA"/>
    <property type="match status" value="1"/>
</dbReference>
<dbReference type="CDD" id="cd07185">
    <property type="entry name" value="OmpA_C-like"/>
    <property type="match status" value="1"/>
</dbReference>